<protein>
    <submittedName>
        <fullName evidence="1">Uncharacterized protein</fullName>
    </submittedName>
</protein>
<dbReference type="Proteomes" id="UP001519460">
    <property type="component" value="Unassembled WGS sequence"/>
</dbReference>
<comment type="caution">
    <text evidence="1">The sequence shown here is derived from an EMBL/GenBank/DDBJ whole genome shotgun (WGS) entry which is preliminary data.</text>
</comment>
<feature type="non-terminal residue" evidence="1">
    <location>
        <position position="58"/>
    </location>
</feature>
<dbReference type="EMBL" id="JACVVK020000245">
    <property type="protein sequence ID" value="KAK7482431.1"/>
    <property type="molecule type" value="Genomic_DNA"/>
</dbReference>
<name>A0ABD0K6G9_9CAEN</name>
<dbReference type="AlphaFoldDB" id="A0ABD0K6G9"/>
<keyword evidence="2" id="KW-1185">Reference proteome</keyword>
<organism evidence="1 2">
    <name type="scientific">Batillaria attramentaria</name>
    <dbReference type="NCBI Taxonomy" id="370345"/>
    <lineage>
        <taxon>Eukaryota</taxon>
        <taxon>Metazoa</taxon>
        <taxon>Spiralia</taxon>
        <taxon>Lophotrochozoa</taxon>
        <taxon>Mollusca</taxon>
        <taxon>Gastropoda</taxon>
        <taxon>Caenogastropoda</taxon>
        <taxon>Sorbeoconcha</taxon>
        <taxon>Cerithioidea</taxon>
        <taxon>Batillariidae</taxon>
        <taxon>Batillaria</taxon>
    </lineage>
</organism>
<gene>
    <name evidence="1" type="ORF">BaRGS_00026353</name>
</gene>
<sequence length="58" mass="6429">MTWLVSGIHVSLRADLRPTFSRTELCGSARLMPSVTSRPFYVQAHKLESVSASSVVHE</sequence>
<evidence type="ECO:0000313" key="2">
    <source>
        <dbReference type="Proteomes" id="UP001519460"/>
    </source>
</evidence>
<reference evidence="1 2" key="1">
    <citation type="journal article" date="2023" name="Sci. Data">
        <title>Genome assembly of the Korean intertidal mud-creeper Batillaria attramentaria.</title>
        <authorList>
            <person name="Patra A.K."/>
            <person name="Ho P.T."/>
            <person name="Jun S."/>
            <person name="Lee S.J."/>
            <person name="Kim Y."/>
            <person name="Won Y.J."/>
        </authorList>
    </citation>
    <scope>NUCLEOTIDE SEQUENCE [LARGE SCALE GENOMIC DNA]</scope>
    <source>
        <strain evidence="1">Wonlab-2016</strain>
    </source>
</reference>
<accession>A0ABD0K6G9</accession>
<proteinExistence type="predicted"/>
<evidence type="ECO:0000313" key="1">
    <source>
        <dbReference type="EMBL" id="KAK7482431.1"/>
    </source>
</evidence>